<dbReference type="EMBL" id="NESQ01000005">
    <property type="protein sequence ID" value="PUU84016.1"/>
    <property type="molecule type" value="Genomic_DNA"/>
</dbReference>
<evidence type="ECO:0000256" key="1">
    <source>
        <dbReference type="SAM" id="MobiDB-lite"/>
    </source>
</evidence>
<gene>
    <name evidence="2" type="ORF">B9Z19DRAFT_1098394</name>
</gene>
<proteinExistence type="predicted"/>
<dbReference type="Proteomes" id="UP000244722">
    <property type="component" value="Unassembled WGS sequence"/>
</dbReference>
<protein>
    <submittedName>
        <fullName evidence="2">Uncharacterized protein</fullName>
    </submittedName>
</protein>
<feature type="region of interest" description="Disordered" evidence="1">
    <location>
        <begin position="1"/>
        <end position="36"/>
    </location>
</feature>
<evidence type="ECO:0000313" key="3">
    <source>
        <dbReference type="Proteomes" id="UP000244722"/>
    </source>
</evidence>
<feature type="region of interest" description="Disordered" evidence="1">
    <location>
        <begin position="211"/>
        <end position="232"/>
    </location>
</feature>
<comment type="caution">
    <text evidence="2">The sequence shown here is derived from an EMBL/GenBank/DDBJ whole genome shotgun (WGS) entry which is preliminary data.</text>
</comment>
<evidence type="ECO:0000313" key="2">
    <source>
        <dbReference type="EMBL" id="PUU84016.1"/>
    </source>
</evidence>
<reference evidence="2 3" key="1">
    <citation type="submission" date="2017-04" db="EMBL/GenBank/DDBJ databases">
        <title>Draft genome sequence of Tuber borchii Vittad., a whitish edible truffle.</title>
        <authorList>
            <consortium name="DOE Joint Genome Institute"/>
            <person name="Murat C."/>
            <person name="Kuo A."/>
            <person name="Barry K.W."/>
            <person name="Clum A."/>
            <person name="Dockter R.B."/>
            <person name="Fauchery L."/>
            <person name="Iotti M."/>
            <person name="Kohler A."/>
            <person name="Labutti K."/>
            <person name="Lindquist E.A."/>
            <person name="Lipzen A."/>
            <person name="Ohm R.A."/>
            <person name="Wang M."/>
            <person name="Grigoriev I.V."/>
            <person name="Zambonelli A."/>
            <person name="Martin F.M."/>
        </authorList>
    </citation>
    <scope>NUCLEOTIDE SEQUENCE [LARGE SCALE GENOMIC DNA]</scope>
    <source>
        <strain evidence="2 3">Tbo3840</strain>
    </source>
</reference>
<sequence>MTTARPGTHERTQAYPTGHDSCIGRALGHHSVPPRDGVPNMRIVSEESFFHRNLQIPKDIQAHNCNNGALGAGQSIELEGEVPVTFYDYFLDSGRFKYVIMPLQYLYKNYGEAMVPERLPSFFHHVAAGEPAGQQPLLVEQPLRIMEFPTCYYAKDFLEAFSSEGIWNLLNRGDDLRLGVSFQLLLDSQHFSIAISIPYLGVEKEISTLTRSTRGPGEANAQAGQPSGASGGLHQSVLKRMKGLTDFGEGRRLSWPRESSRLTQNVGNPQSNSVDEHFILKHRAGIILLNTGTGKTLAIFRSCDDKNSERVPLLPHQKSTNALDAFLNVLSNTLKSSERAVLDNLCSKASNYSSNFQEFARKSDTARDFGDRLILDSATLSGELSAVIDVAKSQKRHIKDLQEFLARLSSGPNHPNGLLQLSSQSSEQKKMLSAKIHFMLEERQAFLDEVNGIFLEVKVTEKSFYQLSTLRASQRLCEETVYEMKRQGRKFRKAWWKRIIPSQEKVPTRGDAT</sequence>
<name>A0A2T7A8F0_TUBBO</name>
<organism evidence="2 3">
    <name type="scientific">Tuber borchii</name>
    <name type="common">White truffle</name>
    <dbReference type="NCBI Taxonomy" id="42251"/>
    <lineage>
        <taxon>Eukaryota</taxon>
        <taxon>Fungi</taxon>
        <taxon>Dikarya</taxon>
        <taxon>Ascomycota</taxon>
        <taxon>Pezizomycotina</taxon>
        <taxon>Pezizomycetes</taxon>
        <taxon>Pezizales</taxon>
        <taxon>Tuberaceae</taxon>
        <taxon>Tuber</taxon>
    </lineage>
</organism>
<dbReference type="AlphaFoldDB" id="A0A2T7A8F0"/>
<accession>A0A2T7A8F0</accession>
<keyword evidence="3" id="KW-1185">Reference proteome</keyword>
<feature type="compositionally biased region" description="Low complexity" evidence="1">
    <location>
        <begin position="219"/>
        <end position="228"/>
    </location>
</feature>
<dbReference type="OrthoDB" id="5400110at2759"/>